<evidence type="ECO:0000313" key="3">
    <source>
        <dbReference type="Proteomes" id="UP001283361"/>
    </source>
</evidence>
<keyword evidence="3" id="KW-1185">Reference proteome</keyword>
<feature type="transmembrane region" description="Helical" evidence="1">
    <location>
        <begin position="136"/>
        <end position="156"/>
    </location>
</feature>
<proteinExistence type="predicted"/>
<reference evidence="2" key="1">
    <citation type="journal article" date="2023" name="G3 (Bethesda)">
        <title>A reference genome for the long-term kleptoplast-retaining sea slug Elysia crispata morphotype clarki.</title>
        <authorList>
            <person name="Eastman K.E."/>
            <person name="Pendleton A.L."/>
            <person name="Shaikh M.A."/>
            <person name="Suttiyut T."/>
            <person name="Ogas R."/>
            <person name="Tomko P."/>
            <person name="Gavelis G."/>
            <person name="Widhalm J.R."/>
            <person name="Wisecaver J.H."/>
        </authorList>
    </citation>
    <scope>NUCLEOTIDE SEQUENCE</scope>
    <source>
        <strain evidence="2">ECLA1</strain>
    </source>
</reference>
<organism evidence="2 3">
    <name type="scientific">Elysia crispata</name>
    <name type="common">lettuce slug</name>
    <dbReference type="NCBI Taxonomy" id="231223"/>
    <lineage>
        <taxon>Eukaryota</taxon>
        <taxon>Metazoa</taxon>
        <taxon>Spiralia</taxon>
        <taxon>Lophotrochozoa</taxon>
        <taxon>Mollusca</taxon>
        <taxon>Gastropoda</taxon>
        <taxon>Heterobranchia</taxon>
        <taxon>Euthyneura</taxon>
        <taxon>Panpulmonata</taxon>
        <taxon>Sacoglossa</taxon>
        <taxon>Placobranchoidea</taxon>
        <taxon>Plakobranchidae</taxon>
        <taxon>Elysia</taxon>
    </lineage>
</organism>
<name>A0AAE0YG64_9GAST</name>
<feature type="transmembrane region" description="Helical" evidence="1">
    <location>
        <begin position="168"/>
        <end position="188"/>
    </location>
</feature>
<protein>
    <submittedName>
        <fullName evidence="2">Uncharacterized protein</fullName>
    </submittedName>
</protein>
<accession>A0AAE0YG64</accession>
<feature type="transmembrane region" description="Helical" evidence="1">
    <location>
        <begin position="208"/>
        <end position="233"/>
    </location>
</feature>
<keyword evidence="1" id="KW-0472">Membrane</keyword>
<evidence type="ECO:0000313" key="2">
    <source>
        <dbReference type="EMBL" id="KAK3743796.1"/>
    </source>
</evidence>
<sequence>MRSPAGAEAMASLSIRFRWKQTPPEAGNLFWYASFKISREAEETRHTSSGLGISQSPWRGLEELDPLGRYRSLLNNVIINLFAVTSSHRCGREDFLMVPYHPDHYEQPLQARILKTPYFRLLANSHTHTPREIQTLSIDFATTLTGCILLYLLTYTRLQFGQRCLNTMAYFTFGLSLSCPTAIVQFLFGLPPSYPIAIVQFLFGLQPSYPIAIVQFFVWIATELPCYGYLVLFGSPQSDPTMMSDSLDYHRVIRY</sequence>
<dbReference type="AlphaFoldDB" id="A0AAE0YG64"/>
<comment type="caution">
    <text evidence="2">The sequence shown here is derived from an EMBL/GenBank/DDBJ whole genome shotgun (WGS) entry which is preliminary data.</text>
</comment>
<keyword evidence="1" id="KW-0812">Transmembrane</keyword>
<dbReference type="EMBL" id="JAWDGP010006298">
    <property type="protein sequence ID" value="KAK3743796.1"/>
    <property type="molecule type" value="Genomic_DNA"/>
</dbReference>
<evidence type="ECO:0000256" key="1">
    <source>
        <dbReference type="SAM" id="Phobius"/>
    </source>
</evidence>
<dbReference type="Proteomes" id="UP001283361">
    <property type="component" value="Unassembled WGS sequence"/>
</dbReference>
<keyword evidence="1" id="KW-1133">Transmembrane helix</keyword>
<gene>
    <name evidence="2" type="ORF">RRG08_043528</name>
</gene>